<evidence type="ECO:0000256" key="6">
    <source>
        <dbReference type="ARBA" id="ARBA00023211"/>
    </source>
</evidence>
<keyword evidence="8" id="KW-1185">Reference proteome</keyword>
<dbReference type="SUPFAM" id="SSF55811">
    <property type="entry name" value="Nudix"/>
    <property type="match status" value="1"/>
</dbReference>
<evidence type="ECO:0000256" key="5">
    <source>
        <dbReference type="ARBA" id="ARBA00022842"/>
    </source>
</evidence>
<sequence>MPTPLPPHGIAATLVVLEYTDGEWKVLLNLRSKHLRRHPGEVCFPGGMREVEDQNLIETALREAYEEIGLPGENVRVCSVLKPFMSKHGIPMHPVISLLTKPFIPFCSEEVEKVFYSPLKAFLQKNNHTSFYIHDHFQLHSFMLEEMVWGLTAWVCIMVSMSISNQYPEYSIDYIKSRNRPAIEIVVELVANATRLSEWKKTIESSQPEPIDVSKGESKI</sequence>
<proteinExistence type="predicted"/>
<comment type="cofactor">
    <cofactor evidence="1">
        <name>Mn(2+)</name>
        <dbReference type="ChEBI" id="CHEBI:29035"/>
    </cofactor>
</comment>
<dbReference type="GO" id="GO:0010945">
    <property type="term" value="F:coenzyme A diphosphatase activity"/>
    <property type="evidence" value="ECO:0007669"/>
    <property type="project" value="InterPro"/>
</dbReference>
<organism evidence="8 9">
    <name type="scientific">Acrobeloides nanus</name>
    <dbReference type="NCBI Taxonomy" id="290746"/>
    <lineage>
        <taxon>Eukaryota</taxon>
        <taxon>Metazoa</taxon>
        <taxon>Ecdysozoa</taxon>
        <taxon>Nematoda</taxon>
        <taxon>Chromadorea</taxon>
        <taxon>Rhabditida</taxon>
        <taxon>Tylenchina</taxon>
        <taxon>Cephalobomorpha</taxon>
        <taxon>Cephaloboidea</taxon>
        <taxon>Cephalobidae</taxon>
        <taxon>Acrobeloides</taxon>
    </lineage>
</organism>
<dbReference type="WBParaSite" id="ACRNAN_scaffold3547.g22529.t1">
    <property type="protein sequence ID" value="ACRNAN_scaffold3547.g22529.t1"/>
    <property type="gene ID" value="ACRNAN_scaffold3547.g22529"/>
</dbReference>
<evidence type="ECO:0000256" key="3">
    <source>
        <dbReference type="ARBA" id="ARBA00022723"/>
    </source>
</evidence>
<keyword evidence="4" id="KW-0378">Hydrolase</keyword>
<dbReference type="AlphaFoldDB" id="A0A914DRF1"/>
<dbReference type="InterPro" id="IPR015797">
    <property type="entry name" value="NUDIX_hydrolase-like_dom_sf"/>
</dbReference>
<dbReference type="InterPro" id="IPR000086">
    <property type="entry name" value="NUDIX_hydrolase_dom"/>
</dbReference>
<reference evidence="9" key="1">
    <citation type="submission" date="2022-11" db="UniProtKB">
        <authorList>
            <consortium name="WormBaseParasite"/>
        </authorList>
    </citation>
    <scope>IDENTIFICATION</scope>
</reference>
<dbReference type="CDD" id="cd03426">
    <property type="entry name" value="NUDIX_CoAse_Nudt7"/>
    <property type="match status" value="1"/>
</dbReference>
<dbReference type="GO" id="GO:0046872">
    <property type="term" value="F:metal ion binding"/>
    <property type="evidence" value="ECO:0007669"/>
    <property type="project" value="UniProtKB-KW"/>
</dbReference>
<dbReference type="Gene3D" id="3.90.79.10">
    <property type="entry name" value="Nucleoside Triphosphate Pyrophosphohydrolase"/>
    <property type="match status" value="1"/>
</dbReference>
<dbReference type="GO" id="GO:0015938">
    <property type="term" value="P:coenzyme A catabolic process"/>
    <property type="evidence" value="ECO:0007669"/>
    <property type="project" value="TreeGrafter"/>
</dbReference>
<name>A0A914DRF1_9BILA</name>
<accession>A0A914DRF1</accession>
<keyword evidence="3" id="KW-0479">Metal-binding</keyword>
<evidence type="ECO:0000313" key="8">
    <source>
        <dbReference type="Proteomes" id="UP000887540"/>
    </source>
</evidence>
<dbReference type="PANTHER" id="PTHR12992:SF24">
    <property type="entry name" value="PEROXISOMAL COENZYME A DIPHOSPHATASE NUDT7"/>
    <property type="match status" value="1"/>
</dbReference>
<evidence type="ECO:0000256" key="2">
    <source>
        <dbReference type="ARBA" id="ARBA00001946"/>
    </source>
</evidence>
<evidence type="ECO:0000256" key="4">
    <source>
        <dbReference type="ARBA" id="ARBA00022801"/>
    </source>
</evidence>
<evidence type="ECO:0000313" key="9">
    <source>
        <dbReference type="WBParaSite" id="ACRNAN_scaffold3547.g22529.t1"/>
    </source>
</evidence>
<dbReference type="Pfam" id="PF00293">
    <property type="entry name" value="NUDIX"/>
    <property type="match status" value="1"/>
</dbReference>
<dbReference type="PANTHER" id="PTHR12992">
    <property type="entry name" value="NUDIX HYDROLASE"/>
    <property type="match status" value="1"/>
</dbReference>
<dbReference type="PROSITE" id="PS51462">
    <property type="entry name" value="NUDIX"/>
    <property type="match status" value="1"/>
</dbReference>
<dbReference type="Proteomes" id="UP000887540">
    <property type="component" value="Unplaced"/>
</dbReference>
<keyword evidence="5" id="KW-0460">Magnesium</keyword>
<feature type="domain" description="Nudix hydrolase" evidence="7">
    <location>
        <begin position="7"/>
        <end position="139"/>
    </location>
</feature>
<comment type="cofactor">
    <cofactor evidence="2">
        <name>Mg(2+)</name>
        <dbReference type="ChEBI" id="CHEBI:18420"/>
    </cofactor>
</comment>
<protein>
    <submittedName>
        <fullName evidence="9">Nudix hydrolase domain-containing protein</fullName>
    </submittedName>
</protein>
<evidence type="ECO:0000256" key="1">
    <source>
        <dbReference type="ARBA" id="ARBA00001936"/>
    </source>
</evidence>
<dbReference type="InterPro" id="IPR045121">
    <property type="entry name" value="CoAse"/>
</dbReference>
<evidence type="ECO:0000259" key="7">
    <source>
        <dbReference type="PROSITE" id="PS51462"/>
    </source>
</evidence>
<keyword evidence="6" id="KW-0464">Manganese</keyword>